<evidence type="ECO:0000256" key="4">
    <source>
        <dbReference type="ARBA" id="ARBA00022989"/>
    </source>
</evidence>
<proteinExistence type="inferred from homology"/>
<keyword evidence="10" id="KW-1185">Reference proteome</keyword>
<comment type="caution">
    <text evidence="9">The sequence shown here is derived from an EMBL/GenBank/DDBJ whole genome shotgun (WGS) entry which is preliminary data.</text>
</comment>
<dbReference type="GO" id="GO:0022857">
    <property type="term" value="F:transmembrane transporter activity"/>
    <property type="evidence" value="ECO:0007669"/>
    <property type="project" value="UniProtKB-UniRule"/>
</dbReference>
<dbReference type="GO" id="GO:0005886">
    <property type="term" value="C:plasma membrane"/>
    <property type="evidence" value="ECO:0007669"/>
    <property type="project" value="UniProtKB-SubCell"/>
</dbReference>
<evidence type="ECO:0000313" key="10">
    <source>
        <dbReference type="Proteomes" id="UP000186817"/>
    </source>
</evidence>
<evidence type="ECO:0000256" key="2">
    <source>
        <dbReference type="ARBA" id="ARBA00007168"/>
    </source>
</evidence>
<keyword evidence="3 7" id="KW-0812">Transmembrane</keyword>
<keyword evidence="4 7" id="KW-1133">Transmembrane helix</keyword>
<evidence type="ECO:0000256" key="7">
    <source>
        <dbReference type="RuleBase" id="RU368066"/>
    </source>
</evidence>
<feature type="transmembrane region" description="Helical" evidence="7">
    <location>
        <begin position="565"/>
        <end position="585"/>
    </location>
</feature>
<dbReference type="Proteomes" id="UP000186817">
    <property type="component" value="Unassembled WGS sequence"/>
</dbReference>
<evidence type="ECO:0000313" key="9">
    <source>
        <dbReference type="EMBL" id="OLP84817.1"/>
    </source>
</evidence>
<evidence type="ECO:0000256" key="8">
    <source>
        <dbReference type="SAM" id="MobiDB-lite"/>
    </source>
</evidence>
<feature type="compositionally biased region" description="Acidic residues" evidence="8">
    <location>
        <begin position="25"/>
        <end position="34"/>
    </location>
</feature>
<evidence type="ECO:0000256" key="3">
    <source>
        <dbReference type="ARBA" id="ARBA00022692"/>
    </source>
</evidence>
<feature type="transmembrane region" description="Helical" evidence="7">
    <location>
        <begin position="266"/>
        <end position="287"/>
    </location>
</feature>
<dbReference type="Pfam" id="PF04515">
    <property type="entry name" value="Choline_transpo"/>
    <property type="match status" value="1"/>
</dbReference>
<feature type="transmembrane region" description="Helical" evidence="7">
    <location>
        <begin position="317"/>
        <end position="339"/>
    </location>
</feature>
<gene>
    <name evidence="9" type="primary">SLC44A1</name>
    <name evidence="9" type="ORF">AK812_SmicGene34262</name>
</gene>
<dbReference type="EMBL" id="LSRX01001016">
    <property type="protein sequence ID" value="OLP84817.1"/>
    <property type="molecule type" value="Genomic_DNA"/>
</dbReference>
<dbReference type="AlphaFoldDB" id="A0A1Q9CPM0"/>
<dbReference type="PANTHER" id="PTHR12385:SF14">
    <property type="entry name" value="CHOLINE TRANSPORTER-LIKE 2"/>
    <property type="match status" value="1"/>
</dbReference>
<protein>
    <recommendedName>
        <fullName evidence="7">Choline transporter-like protein</fullName>
    </recommendedName>
</protein>
<feature type="transmembrane region" description="Helical" evidence="7">
    <location>
        <begin position="197"/>
        <end position="215"/>
    </location>
</feature>
<reference evidence="9 10" key="1">
    <citation type="submission" date="2016-02" db="EMBL/GenBank/DDBJ databases">
        <title>Genome analysis of coral dinoflagellate symbionts highlights evolutionary adaptations to a symbiotic lifestyle.</title>
        <authorList>
            <person name="Aranda M."/>
            <person name="Li Y."/>
            <person name="Liew Y.J."/>
            <person name="Baumgarten S."/>
            <person name="Simakov O."/>
            <person name="Wilson M."/>
            <person name="Piel J."/>
            <person name="Ashoor H."/>
            <person name="Bougouffa S."/>
            <person name="Bajic V.B."/>
            <person name="Ryu T."/>
            <person name="Ravasi T."/>
            <person name="Bayer T."/>
            <person name="Micklem G."/>
            <person name="Kim H."/>
            <person name="Bhak J."/>
            <person name="Lajeunesse T.C."/>
            <person name="Voolstra C.R."/>
        </authorList>
    </citation>
    <scope>NUCLEOTIDE SEQUENCE [LARGE SCALE GENOMIC DNA]</scope>
    <source>
        <strain evidence="9 10">CCMP2467</strain>
    </source>
</reference>
<feature type="transmembrane region" description="Helical" evidence="7">
    <location>
        <begin position="521"/>
        <end position="544"/>
    </location>
</feature>
<feature type="transmembrane region" description="Helical" evidence="7">
    <location>
        <begin position="57"/>
        <end position="78"/>
    </location>
</feature>
<comment type="similarity">
    <text evidence="2 7">Belongs to the CTL (choline transporter-like) family.</text>
</comment>
<dbReference type="OMA" id="STHADWA"/>
<evidence type="ECO:0000256" key="1">
    <source>
        <dbReference type="ARBA" id="ARBA00004141"/>
    </source>
</evidence>
<accession>A0A1Q9CPM0</accession>
<evidence type="ECO:0000256" key="5">
    <source>
        <dbReference type="ARBA" id="ARBA00023136"/>
    </source>
</evidence>
<keyword evidence="6" id="KW-0325">Glycoprotein</keyword>
<comment type="subcellular location">
    <subcellularLocation>
        <location evidence="7">Cell membrane</location>
        <topology evidence="7">Multi-pass membrane protein</topology>
    </subcellularLocation>
    <subcellularLocation>
        <location evidence="1">Membrane</location>
        <topology evidence="1">Multi-pass membrane protein</topology>
    </subcellularLocation>
</comment>
<dbReference type="InterPro" id="IPR007603">
    <property type="entry name" value="Choline_transptr-like"/>
</dbReference>
<feature type="region of interest" description="Disordered" evidence="8">
    <location>
        <begin position="21"/>
        <end position="50"/>
    </location>
</feature>
<organism evidence="9 10">
    <name type="scientific">Symbiodinium microadriaticum</name>
    <name type="common">Dinoflagellate</name>
    <name type="synonym">Zooxanthella microadriatica</name>
    <dbReference type="NCBI Taxonomy" id="2951"/>
    <lineage>
        <taxon>Eukaryota</taxon>
        <taxon>Sar</taxon>
        <taxon>Alveolata</taxon>
        <taxon>Dinophyceae</taxon>
        <taxon>Suessiales</taxon>
        <taxon>Symbiodiniaceae</taxon>
        <taxon>Symbiodinium</taxon>
    </lineage>
</organism>
<feature type="transmembrane region" description="Helical" evidence="7">
    <location>
        <begin position="417"/>
        <end position="442"/>
    </location>
</feature>
<name>A0A1Q9CPM0_SYMMI</name>
<feature type="transmembrane region" description="Helical" evidence="7">
    <location>
        <begin position="221"/>
        <end position="245"/>
    </location>
</feature>
<dbReference type="PANTHER" id="PTHR12385">
    <property type="entry name" value="CHOLINE TRANSPORTER-LIKE (SLC FAMILY 44)"/>
    <property type="match status" value="1"/>
</dbReference>
<evidence type="ECO:0000256" key="6">
    <source>
        <dbReference type="ARBA" id="ARBA00023180"/>
    </source>
</evidence>
<dbReference type="OrthoDB" id="420519at2759"/>
<sequence length="617" mass="67267">MICFGTHLPCELPKSVAMNSCAGEAETEQEEQSEDAGMPGDLPGHTPKETQRSFTDVGFVPVFAVALVLFGGCLSIALGRGSFQRLVALPNRQGILCGTEGQGPYLFFCRTLQGDDVDLSRPTCLKECPADDKVDVRGCEAMGASLQSYPSSPLAGMLCMPSPAHMVQDVRVLFSSNAYFKTLFDLLELSFDWEQPMLAAIVASCLSHVYLLCLSESAEAVLYFGLVFLVVAPMMTGLLFVYMSVSPDVVAPRSFAEMISTGSTHADWAVGWSFLVLALLATCLAAVRARSIDAALPSLEEAADCFRELPCMGLEPWISSAVKVALLIPGFFGFLMLNVSGEMVEPVDFSQSSAIYRSDVRIVLSLVYYVVIYVWVLELQHALSQFATMFATQLWFFRRSRGDAPATPARSACDMLLGYRVGLFYHFGSLLFGSLLCTFLRFPQLLASIVVQAVEERKNPVSQFLQRSCQRCVRQAERLQTTVTSLGYCDIAMNSSAYCAGSENAMSIVEENGTGLLADRVAGTISLIGVGLVSLGTALISWLLCSSLSRYNSVTSEHYVADKRAVMLCSAFVGALLSLPFMHLYDSICDAIIYCKALEARRSNSFLRVGCWNFFGP</sequence>
<keyword evidence="5 7" id="KW-0472">Membrane</keyword>
<comment type="function">
    <text evidence="7">Choline transporter.</text>
</comment>
<feature type="transmembrane region" description="Helical" evidence="7">
    <location>
        <begin position="360"/>
        <end position="376"/>
    </location>
</feature>